<keyword evidence="2" id="KW-1185">Reference proteome</keyword>
<name>A0ACC1PDN3_9PEZI</name>
<comment type="caution">
    <text evidence="1">The sequence shown here is derived from an EMBL/GenBank/DDBJ whole genome shotgun (WGS) entry which is preliminary data.</text>
</comment>
<proteinExistence type="predicted"/>
<dbReference type="Proteomes" id="UP001143856">
    <property type="component" value="Unassembled WGS sequence"/>
</dbReference>
<evidence type="ECO:0000313" key="1">
    <source>
        <dbReference type="EMBL" id="KAJ2990412.1"/>
    </source>
</evidence>
<dbReference type="EMBL" id="JAPDGR010000421">
    <property type="protein sequence ID" value="KAJ2990412.1"/>
    <property type="molecule type" value="Genomic_DNA"/>
</dbReference>
<evidence type="ECO:0000313" key="2">
    <source>
        <dbReference type="Proteomes" id="UP001143856"/>
    </source>
</evidence>
<organism evidence="1 2">
    <name type="scientific">Xylaria curta</name>
    <dbReference type="NCBI Taxonomy" id="42375"/>
    <lineage>
        <taxon>Eukaryota</taxon>
        <taxon>Fungi</taxon>
        <taxon>Dikarya</taxon>
        <taxon>Ascomycota</taxon>
        <taxon>Pezizomycotina</taxon>
        <taxon>Sordariomycetes</taxon>
        <taxon>Xylariomycetidae</taxon>
        <taxon>Xylariales</taxon>
        <taxon>Xylariaceae</taxon>
        <taxon>Xylaria</taxon>
    </lineage>
</organism>
<reference evidence="1" key="1">
    <citation type="submission" date="2022-10" db="EMBL/GenBank/DDBJ databases">
        <title>Genome Sequence of Xylaria curta.</title>
        <authorList>
            <person name="Buettner E."/>
        </authorList>
    </citation>
    <scope>NUCLEOTIDE SEQUENCE</scope>
    <source>
        <strain evidence="1">Babe10</strain>
    </source>
</reference>
<accession>A0ACC1PDN3</accession>
<protein>
    <submittedName>
        <fullName evidence="1">Uncharacterized protein</fullName>
    </submittedName>
</protein>
<sequence length="226" mass="24421">MRFLITLAAAVAVSAVPEVTVVPKALTCSNFPFFRQLSSVAGPFSIFAESTGNETIDGNRATYVTISDPTLATAWIQCQAFGAAEMLAVKVDNNYQPLSISKYIYHEYDGLAFVKTVAPGAPIQPHWHYYANGTRQAGSLQKYDAWWVSDNPQLTAVEIRDTSREVLRSGGALARPVDSLTAGHLGLQVKLRVSPIITCSMAPATYGLRSVHTLACIEAKSNNIAL</sequence>
<gene>
    <name evidence="1" type="ORF">NUW58_g2962</name>
</gene>